<dbReference type="EC" id="1.20.4.1" evidence="1"/>
<dbReference type="EnsemblBacteria" id="CAD77186">
    <property type="protein sequence ID" value="CAD77186"/>
    <property type="gene ID" value="RB11147"/>
</dbReference>
<dbReference type="InterPro" id="IPR036196">
    <property type="entry name" value="Ptyr_pPase_sf"/>
</dbReference>
<keyword evidence="1" id="KW-0560">Oxidoreductase</keyword>
<dbReference type="InParanoid" id="Q7UJP6"/>
<dbReference type="AlphaFoldDB" id="Q7UJP6"/>
<keyword evidence="2" id="KW-1185">Reference proteome</keyword>
<accession>Q7UJP6</accession>
<organism evidence="1 2">
    <name type="scientific">Rhodopirellula baltica (strain DSM 10527 / NCIMB 13988 / SH1)</name>
    <dbReference type="NCBI Taxonomy" id="243090"/>
    <lineage>
        <taxon>Bacteria</taxon>
        <taxon>Pseudomonadati</taxon>
        <taxon>Planctomycetota</taxon>
        <taxon>Planctomycetia</taxon>
        <taxon>Pirellulales</taxon>
        <taxon>Pirellulaceae</taxon>
        <taxon>Rhodopirellula</taxon>
    </lineage>
</organism>
<gene>
    <name evidence="1" type="primary">arsC</name>
    <name evidence="1" type="ordered locus">RB11147</name>
</gene>
<dbReference type="GO" id="GO:0008794">
    <property type="term" value="F:arsenate reductase (glutaredoxin) activity"/>
    <property type="evidence" value="ECO:0007669"/>
    <property type="project" value="UniProtKB-EC"/>
</dbReference>
<protein>
    <submittedName>
        <fullName evidence="1">Probable arsenate reductase</fullName>
        <ecNumber evidence="1">1.20.4.1</ecNumber>
    </submittedName>
</protein>
<dbReference type="KEGG" id="rba:RB11147"/>
<sequence>MRVIMSELNTIGLFPSLSTFVEQRRGELDLISEERQDDLKQLAGYVRGEIQKSRPVQLTFICTHNSRRSHLTQIWAKVAADLFGLQSVQTFSGGTEATAMNPRIVASLKRVGFEVDVKTEDGSNPTYAVRYSEQAEPLLCFSKVYNESPNPAGQFAAVMTCSSADQACPIVPGCDLRLPIRYEDPKVSDDTPREAEIYDERCRQIAREMIHAMSLV</sequence>
<dbReference type="HOGENOM" id="CLU_093779_0_0_0"/>
<dbReference type="SUPFAM" id="SSF52788">
    <property type="entry name" value="Phosphotyrosine protein phosphatases I"/>
    <property type="match status" value="1"/>
</dbReference>
<dbReference type="Proteomes" id="UP000001025">
    <property type="component" value="Chromosome"/>
</dbReference>
<dbReference type="PATRIC" id="fig|243090.15.peg.5391"/>
<dbReference type="Gene3D" id="3.40.50.2300">
    <property type="match status" value="1"/>
</dbReference>
<reference evidence="1 2" key="1">
    <citation type="journal article" date="2003" name="Proc. Natl. Acad. Sci. U.S.A.">
        <title>Complete genome sequence of the marine planctomycete Pirellula sp. strain 1.</title>
        <authorList>
            <person name="Gloeckner F.O."/>
            <person name="Kube M."/>
            <person name="Bauer M."/>
            <person name="Teeling H."/>
            <person name="Lombardot T."/>
            <person name="Ludwig W."/>
            <person name="Gade D."/>
            <person name="Beck A."/>
            <person name="Borzym K."/>
            <person name="Heitmann K."/>
            <person name="Rabus R."/>
            <person name="Schlesner H."/>
            <person name="Amann R."/>
            <person name="Reinhardt R."/>
        </authorList>
    </citation>
    <scope>NUCLEOTIDE SEQUENCE [LARGE SCALE GENOMIC DNA]</scope>
    <source>
        <strain evidence="2">DSM 10527 / NCIMB 13988 / SH1</strain>
    </source>
</reference>
<proteinExistence type="predicted"/>
<dbReference type="eggNOG" id="COG0394">
    <property type="taxonomic scope" value="Bacteria"/>
</dbReference>
<evidence type="ECO:0000313" key="2">
    <source>
        <dbReference type="Proteomes" id="UP000001025"/>
    </source>
</evidence>
<dbReference type="STRING" id="243090.RB11147"/>
<dbReference type="PANTHER" id="PTHR43428">
    <property type="entry name" value="ARSENATE REDUCTASE"/>
    <property type="match status" value="1"/>
</dbReference>
<dbReference type="PANTHER" id="PTHR43428:SF1">
    <property type="entry name" value="ARSENATE REDUCTASE"/>
    <property type="match status" value="1"/>
</dbReference>
<dbReference type="OrthoDB" id="9784339at2"/>
<dbReference type="EMBL" id="BX294152">
    <property type="protein sequence ID" value="CAD77186.1"/>
    <property type="molecule type" value="Genomic_DNA"/>
</dbReference>
<name>Q7UJP6_RHOBA</name>
<evidence type="ECO:0000313" key="1">
    <source>
        <dbReference type="EMBL" id="CAD77186.1"/>
    </source>
</evidence>